<feature type="transmembrane region" description="Helical" evidence="8">
    <location>
        <begin position="6"/>
        <end position="23"/>
    </location>
</feature>
<evidence type="ECO:0000256" key="7">
    <source>
        <dbReference type="PIRNR" id="PIRNR016636"/>
    </source>
</evidence>
<dbReference type="AlphaFoldDB" id="A0A1I2ITP6"/>
<feature type="transmembrane region" description="Helical" evidence="8">
    <location>
        <begin position="30"/>
        <end position="54"/>
    </location>
</feature>
<evidence type="ECO:0000256" key="6">
    <source>
        <dbReference type="ARBA" id="ARBA00023136"/>
    </source>
</evidence>
<keyword evidence="7" id="KW-0012">Acyltransferase</keyword>
<dbReference type="GO" id="GO:0005886">
    <property type="term" value="C:plasma membrane"/>
    <property type="evidence" value="ECO:0007669"/>
    <property type="project" value="UniProtKB-SubCell"/>
</dbReference>
<dbReference type="PIRSF" id="PIRSF500217">
    <property type="entry name" value="AlgI"/>
    <property type="match status" value="1"/>
</dbReference>
<dbReference type="InterPro" id="IPR004299">
    <property type="entry name" value="MBOAT_fam"/>
</dbReference>
<feature type="transmembrane region" description="Helical" evidence="8">
    <location>
        <begin position="404"/>
        <end position="421"/>
    </location>
</feature>
<feature type="transmembrane region" description="Helical" evidence="8">
    <location>
        <begin position="105"/>
        <end position="127"/>
    </location>
</feature>
<dbReference type="InterPro" id="IPR051085">
    <property type="entry name" value="MB_O-acyltransferase"/>
</dbReference>
<dbReference type="PANTHER" id="PTHR13285:SF18">
    <property type="entry name" value="PROTEIN-CYSTEINE N-PALMITOYLTRANSFERASE RASP"/>
    <property type="match status" value="1"/>
</dbReference>
<name>A0A1I2ITP6_9BACT</name>
<evidence type="ECO:0000256" key="5">
    <source>
        <dbReference type="ARBA" id="ARBA00022989"/>
    </source>
</evidence>
<protein>
    <submittedName>
        <fullName evidence="9">Alginate O-acetyltransferase complex protein AlgI</fullName>
    </submittedName>
</protein>
<dbReference type="GO" id="GO:0042121">
    <property type="term" value="P:alginic acid biosynthetic process"/>
    <property type="evidence" value="ECO:0007669"/>
    <property type="project" value="InterPro"/>
</dbReference>
<organism evidence="9 10">
    <name type="scientific">Thermoflexibacter ruber</name>
    <dbReference type="NCBI Taxonomy" id="1003"/>
    <lineage>
        <taxon>Bacteria</taxon>
        <taxon>Pseudomonadati</taxon>
        <taxon>Bacteroidota</taxon>
        <taxon>Cytophagia</taxon>
        <taxon>Cytophagales</taxon>
        <taxon>Thermoflexibacteraceae</taxon>
        <taxon>Thermoflexibacter</taxon>
    </lineage>
</organism>
<keyword evidence="3 7" id="KW-1003">Cell membrane</keyword>
<feature type="transmembrane region" description="Helical" evidence="8">
    <location>
        <begin position="428"/>
        <end position="449"/>
    </location>
</feature>
<evidence type="ECO:0000256" key="3">
    <source>
        <dbReference type="ARBA" id="ARBA00022475"/>
    </source>
</evidence>
<sequence length="461" mass="53822">MVFASLNFLYFFLPLNLMLYYSWSNQNYRNIVLTLMSFVFYAWGEPVWVSLLIFSATIDYFHGILIEKYLGTPYQKLPLISSLVLNLSLLGSFKYSGFITENLNALTGLSLPVPAFSLPIGISFYTFQTISYVIDVHRGEIQAQKSFMKFVMFVSLYHQLVAGPIVRYAHIAHEINNREHRLADLSQGISRFCIGLFKKVGIANVAGELATTYLDTNMASLAVTEAWFGITVYAFQIYFDFSGYSDMAIGLGKMFGFHYHENFNYPYTAKSAIDFWRRWHISLSSFFRDYVYIPLGGNKQGLYRNLLIVWFLTGLWHGASWNFILWGLFWGLLIMLERLFLGRVLAYLPRFVGHFYLLLAMLVGWVFFYFTELSKTLWFLKILFGFSTNPWHAPDLNIVLMNHVFWLLFAILFSMPVYMWFKQYLKQRFAYVEMALSFVFLLLATAMLVGNTFNPFLYFRF</sequence>
<dbReference type="InterPro" id="IPR028362">
    <property type="entry name" value="AlgI"/>
</dbReference>
<dbReference type="Pfam" id="PF03062">
    <property type="entry name" value="MBOAT"/>
    <property type="match status" value="1"/>
</dbReference>
<comment type="subcellular location">
    <subcellularLocation>
        <location evidence="1">Cell membrane</location>
        <topology evidence="1">Multi-pass membrane protein</topology>
    </subcellularLocation>
</comment>
<keyword evidence="4 8" id="KW-0812">Transmembrane</keyword>
<dbReference type="Proteomes" id="UP000199513">
    <property type="component" value="Unassembled WGS sequence"/>
</dbReference>
<reference evidence="10" key="1">
    <citation type="submission" date="2016-10" db="EMBL/GenBank/DDBJ databases">
        <authorList>
            <person name="Varghese N."/>
            <person name="Submissions S."/>
        </authorList>
    </citation>
    <scope>NUCLEOTIDE SEQUENCE [LARGE SCALE GENOMIC DNA]</scope>
    <source>
        <strain>GEY</strain>
        <strain evidence="10">DSM 9560</strain>
    </source>
</reference>
<dbReference type="EMBL" id="FONY01000036">
    <property type="protein sequence ID" value="SFF45664.1"/>
    <property type="molecule type" value="Genomic_DNA"/>
</dbReference>
<feature type="transmembrane region" description="Helical" evidence="8">
    <location>
        <begin position="74"/>
        <end position="93"/>
    </location>
</feature>
<proteinExistence type="inferred from homology"/>
<feature type="transmembrane region" description="Helical" evidence="8">
    <location>
        <begin position="353"/>
        <end position="371"/>
    </location>
</feature>
<dbReference type="RefSeq" id="WP_091548750.1">
    <property type="nucleotide sequence ID" value="NZ_FONY01000036.1"/>
</dbReference>
<dbReference type="GO" id="GO:0016746">
    <property type="term" value="F:acyltransferase activity"/>
    <property type="evidence" value="ECO:0007669"/>
    <property type="project" value="UniProtKB-KW"/>
</dbReference>
<comment type="similarity">
    <text evidence="2 7">Belongs to the membrane-bound acyltransferase family.</text>
</comment>
<evidence type="ECO:0000256" key="4">
    <source>
        <dbReference type="ARBA" id="ARBA00022692"/>
    </source>
</evidence>
<accession>A0A1I2ITP6</accession>
<keyword evidence="10" id="KW-1185">Reference proteome</keyword>
<dbReference type="PIRSF" id="PIRSF016636">
    <property type="entry name" value="AlgI_DltB"/>
    <property type="match status" value="1"/>
</dbReference>
<dbReference type="STRING" id="1003.SAMN04488541_103633"/>
<dbReference type="PANTHER" id="PTHR13285">
    <property type="entry name" value="ACYLTRANSFERASE"/>
    <property type="match status" value="1"/>
</dbReference>
<evidence type="ECO:0000256" key="8">
    <source>
        <dbReference type="SAM" id="Phobius"/>
    </source>
</evidence>
<dbReference type="OrthoDB" id="9805788at2"/>
<keyword evidence="5 8" id="KW-1133">Transmembrane helix</keyword>
<evidence type="ECO:0000313" key="10">
    <source>
        <dbReference type="Proteomes" id="UP000199513"/>
    </source>
</evidence>
<keyword evidence="6 7" id="KW-0472">Membrane</keyword>
<keyword evidence="7 9" id="KW-0808">Transferase</keyword>
<evidence type="ECO:0000256" key="2">
    <source>
        <dbReference type="ARBA" id="ARBA00010323"/>
    </source>
</evidence>
<dbReference type="InterPro" id="IPR024194">
    <property type="entry name" value="Ac/AlaTfrase_AlgI/DltB"/>
</dbReference>
<evidence type="ECO:0000256" key="1">
    <source>
        <dbReference type="ARBA" id="ARBA00004651"/>
    </source>
</evidence>
<gene>
    <name evidence="9" type="ORF">SAMN04488541_103633</name>
</gene>
<evidence type="ECO:0000313" key="9">
    <source>
        <dbReference type="EMBL" id="SFF45664.1"/>
    </source>
</evidence>